<dbReference type="InterPro" id="IPR006860">
    <property type="entry name" value="FecR"/>
</dbReference>
<gene>
    <name evidence="5" type="ORF">A3F54_03325</name>
</gene>
<evidence type="ECO:0000313" key="5">
    <source>
        <dbReference type="EMBL" id="OGY84787.1"/>
    </source>
</evidence>
<accession>A0A1G2B9B0</accession>
<sequence length="408" mass="44440">MRKIFLLAGMVAILFIVAPPDVGAEVYDLDALTGGTDDQNTDGSAVETADDGADDQADQDAGADTGDDAAVDTNTDTPTNANISTGEEGEETDETAVTMAECIIFQRLEIYDRRCDELTRGLDCPNYAECLQTCEQDKKICFVVVAKKTDQPYKVCSNYYNTCTDRCSALNPQCSKKYPPRNMEGTVKELNLTNSTGDVRVTYLDNPTPAGMEEVTDNRAIQVGATIFTGEKGSTTVVLPSGITQVIGPNSYFRIADYYTGDNVDETYTILKNGSVRTKIDKQGDKTVEYVVITPLWKVEAKGTEFELTVEANGTTQLTTDSGEVQLRDHEDQLVAAVPAGESITTDGSGSISANSEGVFFPSKWAYYKDAYGTIALVVGVVGVILLVVIILLLWHSRRKIQRKKRRI</sequence>
<feature type="signal peptide" evidence="3">
    <location>
        <begin position="1"/>
        <end position="24"/>
    </location>
</feature>
<name>A0A1G2B9B0_9BACT</name>
<feature type="transmembrane region" description="Helical" evidence="2">
    <location>
        <begin position="371"/>
        <end position="395"/>
    </location>
</feature>
<feature type="compositionally biased region" description="Acidic residues" evidence="1">
    <location>
        <begin position="48"/>
        <end position="58"/>
    </location>
</feature>
<dbReference type="EMBL" id="MHKD01000011">
    <property type="protein sequence ID" value="OGY84787.1"/>
    <property type="molecule type" value="Genomic_DNA"/>
</dbReference>
<evidence type="ECO:0000256" key="2">
    <source>
        <dbReference type="SAM" id="Phobius"/>
    </source>
</evidence>
<evidence type="ECO:0000313" key="6">
    <source>
        <dbReference type="Proteomes" id="UP000176952"/>
    </source>
</evidence>
<keyword evidence="2" id="KW-0472">Membrane</keyword>
<feature type="region of interest" description="Disordered" evidence="1">
    <location>
        <begin position="34"/>
        <end position="94"/>
    </location>
</feature>
<keyword evidence="3" id="KW-0732">Signal</keyword>
<evidence type="ECO:0000256" key="1">
    <source>
        <dbReference type="SAM" id="MobiDB-lite"/>
    </source>
</evidence>
<dbReference type="Proteomes" id="UP000176952">
    <property type="component" value="Unassembled WGS sequence"/>
</dbReference>
<proteinExistence type="predicted"/>
<protein>
    <recommendedName>
        <fullName evidence="4">FecR protein domain-containing protein</fullName>
    </recommendedName>
</protein>
<evidence type="ECO:0000259" key="4">
    <source>
        <dbReference type="Pfam" id="PF04773"/>
    </source>
</evidence>
<organism evidence="5 6">
    <name type="scientific">Candidatus Kerfeldbacteria bacterium RIFCSPHIGHO2_12_FULL_48_17</name>
    <dbReference type="NCBI Taxonomy" id="1798542"/>
    <lineage>
        <taxon>Bacteria</taxon>
        <taxon>Candidatus Kerfeldiibacteriota</taxon>
    </lineage>
</organism>
<comment type="caution">
    <text evidence="5">The sequence shown here is derived from an EMBL/GenBank/DDBJ whole genome shotgun (WGS) entry which is preliminary data.</text>
</comment>
<evidence type="ECO:0000256" key="3">
    <source>
        <dbReference type="SAM" id="SignalP"/>
    </source>
</evidence>
<keyword evidence="2" id="KW-1133">Transmembrane helix</keyword>
<feature type="domain" description="FecR protein" evidence="4">
    <location>
        <begin position="226"/>
        <end position="325"/>
    </location>
</feature>
<keyword evidence="2" id="KW-0812">Transmembrane</keyword>
<reference evidence="5 6" key="1">
    <citation type="journal article" date="2016" name="Nat. Commun.">
        <title>Thousands of microbial genomes shed light on interconnected biogeochemical processes in an aquifer system.</title>
        <authorList>
            <person name="Anantharaman K."/>
            <person name="Brown C.T."/>
            <person name="Hug L.A."/>
            <person name="Sharon I."/>
            <person name="Castelle C.J."/>
            <person name="Probst A.J."/>
            <person name="Thomas B.C."/>
            <person name="Singh A."/>
            <person name="Wilkins M.J."/>
            <person name="Karaoz U."/>
            <person name="Brodie E.L."/>
            <person name="Williams K.H."/>
            <person name="Hubbard S.S."/>
            <person name="Banfield J.F."/>
        </authorList>
    </citation>
    <scope>NUCLEOTIDE SEQUENCE [LARGE SCALE GENOMIC DNA]</scope>
</reference>
<dbReference type="AlphaFoldDB" id="A0A1G2B9B0"/>
<feature type="compositionally biased region" description="Low complexity" evidence="1">
    <location>
        <begin position="71"/>
        <end position="86"/>
    </location>
</feature>
<dbReference type="Pfam" id="PF04773">
    <property type="entry name" value="FecR"/>
    <property type="match status" value="1"/>
</dbReference>
<feature type="chain" id="PRO_5009582029" description="FecR protein domain-containing protein" evidence="3">
    <location>
        <begin position="25"/>
        <end position="408"/>
    </location>
</feature>
<dbReference type="Gene3D" id="2.60.120.1440">
    <property type="match status" value="1"/>
</dbReference>